<dbReference type="EMBL" id="AYER01000011">
    <property type="protein sequence ID" value="ESK36943.1"/>
    <property type="molecule type" value="Genomic_DNA"/>
</dbReference>
<proteinExistence type="inferred from homology"/>
<dbReference type="eggNOG" id="COG0009">
    <property type="taxonomic scope" value="Bacteria"/>
</dbReference>
<comment type="function">
    <text evidence="9">Required for the formation of a threonylcarbamoyl group on adenosine at position 37 (t(6)A37) in tRNAs that read codons beginning with adenine. Catalyzes the conversion of L-threonine, HCO(3)(-)/CO(2) and ATP to give threonylcarbamoyl-AMP (TC-AMP) as the acyladenylate intermediate, with the release of diphosphate.</text>
</comment>
<dbReference type="GO" id="GO:0061710">
    <property type="term" value="F:L-threonylcarbamoyladenylate synthase"/>
    <property type="evidence" value="ECO:0007669"/>
    <property type="project" value="UniProtKB-EC"/>
</dbReference>
<dbReference type="HAMAP" id="MF_01852">
    <property type="entry name" value="TsaC"/>
    <property type="match status" value="1"/>
</dbReference>
<gene>
    <name evidence="9" type="primary">tsaC</name>
    <name evidence="11" type="ORF">P256_02388</name>
</gene>
<evidence type="ECO:0000313" key="11">
    <source>
        <dbReference type="EMBL" id="ESK36943.1"/>
    </source>
</evidence>
<evidence type="ECO:0000256" key="6">
    <source>
        <dbReference type="ARBA" id="ARBA00022741"/>
    </source>
</evidence>
<reference evidence="11 12" key="1">
    <citation type="submission" date="2013-10" db="EMBL/GenBank/DDBJ databases">
        <title>The Genome Sequence of Acinetobacter nectaris CIP 110549.</title>
        <authorList>
            <consortium name="The Broad Institute Genomics Platform"/>
            <consortium name="The Broad Institute Genome Sequencing Center for Infectious Disease"/>
            <person name="Cerqueira G."/>
            <person name="Feldgarden M."/>
            <person name="Courvalin P."/>
            <person name="Grillot-Courvalin C."/>
            <person name="Clermont D."/>
            <person name="Rocha E."/>
            <person name="Yoon E.-J."/>
            <person name="Nemec A."/>
            <person name="Young S.K."/>
            <person name="Zeng Q."/>
            <person name="Gargeya S."/>
            <person name="Fitzgerald M."/>
            <person name="Abouelleil A."/>
            <person name="Alvarado L."/>
            <person name="Berlin A.M."/>
            <person name="Chapman S.B."/>
            <person name="Gainer-Dewar J."/>
            <person name="Goldberg J."/>
            <person name="Gnerre S."/>
            <person name="Griggs A."/>
            <person name="Gujja S."/>
            <person name="Hansen M."/>
            <person name="Howarth C."/>
            <person name="Imamovic A."/>
            <person name="Ireland A."/>
            <person name="Larimer J."/>
            <person name="McCowan C."/>
            <person name="Murphy C."/>
            <person name="Pearson M."/>
            <person name="Poon T.W."/>
            <person name="Priest M."/>
            <person name="Roberts A."/>
            <person name="Saif S."/>
            <person name="Shea T."/>
            <person name="Sykes S."/>
            <person name="Wortman J."/>
            <person name="Nusbaum C."/>
            <person name="Birren B."/>
        </authorList>
    </citation>
    <scope>NUCLEOTIDE SEQUENCE [LARGE SCALE GENOMIC DNA]</scope>
    <source>
        <strain evidence="11 12">CIP 110549</strain>
    </source>
</reference>
<dbReference type="GO" id="GO:0005737">
    <property type="term" value="C:cytoplasm"/>
    <property type="evidence" value="ECO:0007669"/>
    <property type="project" value="UniProtKB-SubCell"/>
</dbReference>
<dbReference type="InterPro" id="IPR006070">
    <property type="entry name" value="Sua5-like_dom"/>
</dbReference>
<dbReference type="STRING" id="1392540.P256_02388"/>
<keyword evidence="7 9" id="KW-0067">ATP-binding</keyword>
<comment type="similarity">
    <text evidence="9">Belongs to the SUA5 family. TsaC subfamily.</text>
</comment>
<dbReference type="GO" id="GO:0006450">
    <property type="term" value="P:regulation of translational fidelity"/>
    <property type="evidence" value="ECO:0007669"/>
    <property type="project" value="TreeGrafter"/>
</dbReference>
<dbReference type="PROSITE" id="PS51163">
    <property type="entry name" value="YRDC"/>
    <property type="match status" value="1"/>
</dbReference>
<evidence type="ECO:0000313" key="12">
    <source>
        <dbReference type="Proteomes" id="UP000023785"/>
    </source>
</evidence>
<dbReference type="AlphaFoldDB" id="V2T3B0"/>
<dbReference type="GO" id="GO:0000049">
    <property type="term" value="F:tRNA binding"/>
    <property type="evidence" value="ECO:0007669"/>
    <property type="project" value="TreeGrafter"/>
</dbReference>
<dbReference type="GO" id="GO:0005524">
    <property type="term" value="F:ATP binding"/>
    <property type="evidence" value="ECO:0007669"/>
    <property type="project" value="UniProtKB-UniRule"/>
</dbReference>
<evidence type="ECO:0000256" key="8">
    <source>
        <dbReference type="ARBA" id="ARBA00048366"/>
    </source>
</evidence>
<dbReference type="PANTHER" id="PTHR17490">
    <property type="entry name" value="SUA5"/>
    <property type="match status" value="1"/>
</dbReference>
<name>V2T3B0_9GAMM</name>
<evidence type="ECO:0000256" key="2">
    <source>
        <dbReference type="ARBA" id="ARBA00022490"/>
    </source>
</evidence>
<dbReference type="PATRIC" id="fig|1392540.3.peg.2306"/>
<comment type="catalytic activity">
    <reaction evidence="8 9">
        <text>L-threonine + hydrogencarbonate + ATP = L-threonylcarbamoyladenylate + diphosphate + H2O</text>
        <dbReference type="Rhea" id="RHEA:36407"/>
        <dbReference type="ChEBI" id="CHEBI:15377"/>
        <dbReference type="ChEBI" id="CHEBI:17544"/>
        <dbReference type="ChEBI" id="CHEBI:30616"/>
        <dbReference type="ChEBI" id="CHEBI:33019"/>
        <dbReference type="ChEBI" id="CHEBI:57926"/>
        <dbReference type="ChEBI" id="CHEBI:73682"/>
        <dbReference type="EC" id="2.7.7.87"/>
    </reaction>
</comment>
<dbReference type="GO" id="GO:0002949">
    <property type="term" value="P:tRNA threonylcarbamoyladenosine modification"/>
    <property type="evidence" value="ECO:0007669"/>
    <property type="project" value="UniProtKB-UniRule"/>
</dbReference>
<evidence type="ECO:0000256" key="9">
    <source>
        <dbReference type="HAMAP-Rule" id="MF_01852"/>
    </source>
</evidence>
<dbReference type="Pfam" id="PF01300">
    <property type="entry name" value="Sua5_yciO_yrdC"/>
    <property type="match status" value="1"/>
</dbReference>
<evidence type="ECO:0000256" key="4">
    <source>
        <dbReference type="ARBA" id="ARBA00022694"/>
    </source>
</evidence>
<evidence type="ECO:0000256" key="7">
    <source>
        <dbReference type="ARBA" id="ARBA00022840"/>
    </source>
</evidence>
<keyword evidence="4 9" id="KW-0819">tRNA processing</keyword>
<evidence type="ECO:0000259" key="10">
    <source>
        <dbReference type="PROSITE" id="PS51163"/>
    </source>
</evidence>
<organism evidence="11 12">
    <name type="scientific">Acinetobacter nectaris CIP 110549</name>
    <dbReference type="NCBI Taxonomy" id="1392540"/>
    <lineage>
        <taxon>Bacteria</taxon>
        <taxon>Pseudomonadati</taxon>
        <taxon>Pseudomonadota</taxon>
        <taxon>Gammaproteobacteria</taxon>
        <taxon>Moraxellales</taxon>
        <taxon>Moraxellaceae</taxon>
        <taxon>Acinetobacter</taxon>
    </lineage>
</organism>
<dbReference type="InterPro" id="IPR017945">
    <property type="entry name" value="DHBP_synth_RibB-like_a/b_dom"/>
</dbReference>
<dbReference type="Proteomes" id="UP000023785">
    <property type="component" value="Unassembled WGS sequence"/>
</dbReference>
<evidence type="ECO:0000256" key="1">
    <source>
        <dbReference type="ARBA" id="ARBA00004496"/>
    </source>
</evidence>
<keyword evidence="12" id="KW-1185">Reference proteome</keyword>
<dbReference type="RefSeq" id="WP_023273998.1">
    <property type="nucleotide sequence ID" value="NZ_KI530737.1"/>
</dbReference>
<keyword evidence="3 9" id="KW-0808">Transferase</keyword>
<evidence type="ECO:0000256" key="5">
    <source>
        <dbReference type="ARBA" id="ARBA00022695"/>
    </source>
</evidence>
<dbReference type="SUPFAM" id="SSF55821">
    <property type="entry name" value="YrdC/RibB"/>
    <property type="match status" value="1"/>
</dbReference>
<accession>V2T3B0</accession>
<dbReference type="Gene3D" id="3.90.870.10">
    <property type="entry name" value="DHBP synthase"/>
    <property type="match status" value="1"/>
</dbReference>
<dbReference type="HOGENOM" id="CLU_031397_6_0_6"/>
<dbReference type="GO" id="GO:0003725">
    <property type="term" value="F:double-stranded RNA binding"/>
    <property type="evidence" value="ECO:0007669"/>
    <property type="project" value="InterPro"/>
</dbReference>
<keyword evidence="6 9" id="KW-0547">Nucleotide-binding</keyword>
<feature type="domain" description="YrdC-like" evidence="10">
    <location>
        <begin position="3"/>
        <end position="189"/>
    </location>
</feature>
<dbReference type="InterPro" id="IPR050156">
    <property type="entry name" value="TC-AMP_synthase_SUA5"/>
</dbReference>
<sequence>MLIFSAQEAANILHQGHTLAYPTEAVWGLGCDPMNEIAFHNILKLKQRPIEKGVILLASSIEQIAPLLENVSKEIQAQIVSSWSKDVKTDRATTWLLPVTSYIPTWIRGNHSSVAVRVTQHRLCQEICDAFGNFVVSTSANPAGVTPAKSLYDAQQYFHDDTYYLDGSLGENSEPSQIIDAVTGKFIRR</sequence>
<comment type="subcellular location">
    <subcellularLocation>
        <location evidence="1 9">Cytoplasm</location>
    </subcellularLocation>
</comment>
<keyword evidence="2 9" id="KW-0963">Cytoplasm</keyword>
<dbReference type="EC" id="2.7.7.87" evidence="9"/>
<protein>
    <recommendedName>
        <fullName evidence="9">Threonylcarbamoyl-AMP synthase</fullName>
        <shortName evidence="9">TC-AMP synthase</shortName>
        <ecNumber evidence="9">2.7.7.87</ecNumber>
    </recommendedName>
    <alternativeName>
        <fullName evidence="9">L-threonylcarbamoyladenylate synthase</fullName>
    </alternativeName>
    <alternativeName>
        <fullName evidence="9">t(6)A37 threonylcarbamoyladenosine biosynthesis protein TsaC</fullName>
    </alternativeName>
    <alternativeName>
        <fullName evidence="9">tRNA threonylcarbamoyladenosine biosynthesis protein TsaC</fullName>
    </alternativeName>
</protein>
<comment type="caution">
    <text evidence="11">The sequence shown here is derived from an EMBL/GenBank/DDBJ whole genome shotgun (WGS) entry which is preliminary data.</text>
</comment>
<evidence type="ECO:0000256" key="3">
    <source>
        <dbReference type="ARBA" id="ARBA00022679"/>
    </source>
</evidence>
<dbReference type="PANTHER" id="PTHR17490:SF18">
    <property type="entry name" value="THREONYLCARBAMOYL-AMP SYNTHASE"/>
    <property type="match status" value="1"/>
</dbReference>
<keyword evidence="5 9" id="KW-0548">Nucleotidyltransferase</keyword>
<dbReference type="InterPro" id="IPR023535">
    <property type="entry name" value="TC-AMP_synthase"/>
</dbReference>